<dbReference type="EMBL" id="CP003642">
    <property type="protein sequence ID" value="AFZ27223.1"/>
    <property type="molecule type" value="Genomic_DNA"/>
</dbReference>
<proteinExistence type="inferred from homology"/>
<dbReference type="RefSeq" id="WP_015210458.1">
    <property type="nucleotide sequence ID" value="NC_019757.1"/>
</dbReference>
<dbReference type="KEGG" id="csg:Cylst_5184"/>
<dbReference type="Proteomes" id="UP000010475">
    <property type="component" value="Chromosome"/>
</dbReference>
<evidence type="ECO:0000259" key="3">
    <source>
        <dbReference type="Pfam" id="PF05729"/>
    </source>
</evidence>
<name>K9X442_9NOST</name>
<sequence length="1653" mass="188637">MAIDSKISIPSWLETPPLGETSPPVETRQQELPFGELTWENFEKLCLRLARLEANVESCYLYGERGDNQQGIDIFARKQLSAIYTVYQCKREKEFGPAKIKSAILKFLEGNWVNKTNTFVLCTQESLRSQVRTDEFETQETLLREQGITLLRWDSDELSEKLKKKPKLVDDFFGRAWVAKFCGEEQAENLGKRLDNKNIGEFRSKLAVFYKRVFNTHDPGIPIITLDISSPLSLEDRYVLPDINERYSVNIPFFPEVKPQESEPVSLENSRAFNLTTTENSQFEDSKREVSSVRSYVAYEQRQSITKWLAAKPCSIVLGGPGSGKSTLLRFLAIDLLQESPQLSLLAEKWSDCLPIWIPFALWTKMIHDSHTCSLSDVVQGWLNSWEEKRLWPLVEQALADERLLLLVDGLDEWKNEASARIALERLQVFVEQRNIPAIVTSRPHGFDRLGIQKTAWQIGFLSDFSPSQQQKLSQIWFTFRNRSLLSGSKPNEDDDIKRTSELDTENFIIELNKSVDIRDLSKVPLLLCLLISLKFRNAVLPQNRFKAYDALVEYLISTHPQKRKTSAAVINETFLDLSDEDFKKIIAQLAYHIQENFREGVIEQEEAIKTVETYLKDPDGSFGFEQPDARKFSRAFLNVGENTIGLLVKQSPKEIGLFHRAFLEYLAAYHLSRLSLQKQVTMVETYCADPQWREVILGLFQITNRSEDIKQLVGCIQKKINNISQVDKYAVELLLSETAFGEFNCSASLAKKIASEVFENIELGFWMPHRERLLHHVLDGLRSAPVKELVKSKLQSWFPSRRRWRSNIFYAMTNWPLTDEVITYLWRGIHDEEIDNQRAAAKTLANLAAGNVEIGNRLACLACSPSDPKTRAVAVESLLYGWPNHESLERILGETRYSISPELRLVAILGRIQQHNQTEEDQEELLRLGSREGQLNYEWPSEVAKALMNGWPQSSITKEACFDALQKDNISRSKLDGEIALRILLEDYPQDADVAQFCVEQFRHENYPFLEASIGYQIWILLAQNFKDHPQLVAVIDEWILKQTYHEPEVAIVAMVGRTPTAKAKLLSSLDSQFPHWSAEALIEGWGIQDTEVAQRLRQIAFSSAAEASKIGHLLPQIIEDKTVCRNRLLEVLQNPNCERPDIVMSGLAILGSTQGDTEVVDIVLNLISKLNRNNTIHELVIKNLFLDYSSDERVRELAKRELLEGNDIYSIHETVVLAYGSSLEIRQKIIEVTSPLPVRLRWIIAKYLGEGGNDQNFAMSLLKFYDHDHDLEVKTQASISYHTLLKASDQDLAPALEILSKNIVDSGIRKYERRQAAFCGLVLLGRLDIVVNAKEYNGQLCTISINNAISLNAPLLKHIIQNWDAIKAALGNELWSRFSRNKTTSQLDIWDRLSIFAHEYPSPRNELLQFLEHQTERNTNSNILRFLDKVCPKSSLLLEYCLNTLDTRAKYSGRLGQEEIVAAQLLGENFGGDQEVLNRIIAGADLEDVSDKIIVALCEGWTESQEFAFIFERVSRDPSKLTYAAYFKIICRKQESDLVFHAIIQVISRTNYYNRLLDQSSIIQRLRKDDSLLEMLFSHLQANPTPSSKATIPKIIASARNLSPELRDWCIEEANYQLSSIKTPEIGIDWISGGMRPVVHSLLDILITGVS</sequence>
<gene>
    <name evidence="4" type="ORF">Cylst_5184</name>
</gene>
<dbReference type="eggNOG" id="COG5635">
    <property type="taxonomic scope" value="Bacteria"/>
</dbReference>
<dbReference type="HOGENOM" id="CLU_242390_0_0_3"/>
<dbReference type="SUPFAM" id="SSF48371">
    <property type="entry name" value="ARM repeat"/>
    <property type="match status" value="1"/>
</dbReference>
<organism evidence="4 5">
    <name type="scientific">Cylindrospermum stagnale PCC 7417</name>
    <dbReference type="NCBI Taxonomy" id="56107"/>
    <lineage>
        <taxon>Bacteria</taxon>
        <taxon>Bacillati</taxon>
        <taxon>Cyanobacteriota</taxon>
        <taxon>Cyanophyceae</taxon>
        <taxon>Nostocales</taxon>
        <taxon>Nostocaceae</taxon>
        <taxon>Cylindrospermum</taxon>
    </lineage>
</organism>
<dbReference type="InterPro" id="IPR027417">
    <property type="entry name" value="P-loop_NTPase"/>
</dbReference>
<dbReference type="InterPro" id="IPR016024">
    <property type="entry name" value="ARM-type_fold"/>
</dbReference>
<keyword evidence="5" id="KW-1185">Reference proteome</keyword>
<dbReference type="SUPFAM" id="SSF52540">
    <property type="entry name" value="P-loop containing nucleoside triphosphate hydrolases"/>
    <property type="match status" value="1"/>
</dbReference>
<protein>
    <submittedName>
        <fullName evidence="4">Putative NTPase (NACHT family)</fullName>
    </submittedName>
</protein>
<evidence type="ECO:0000256" key="2">
    <source>
        <dbReference type="SAM" id="MobiDB-lite"/>
    </source>
</evidence>
<dbReference type="InterPro" id="IPR007111">
    <property type="entry name" value="NACHT_NTPase"/>
</dbReference>
<reference evidence="4 5" key="1">
    <citation type="submission" date="2012-06" db="EMBL/GenBank/DDBJ databases">
        <title>Finished chromosome of genome of Cylindrospermum stagnale PCC 7417.</title>
        <authorList>
            <consortium name="US DOE Joint Genome Institute"/>
            <person name="Gugger M."/>
            <person name="Coursin T."/>
            <person name="Rippka R."/>
            <person name="Tandeau De Marsac N."/>
            <person name="Huntemann M."/>
            <person name="Wei C.-L."/>
            <person name="Han J."/>
            <person name="Detter J.C."/>
            <person name="Han C."/>
            <person name="Tapia R."/>
            <person name="Chen A."/>
            <person name="Kyrpides N."/>
            <person name="Mavromatis K."/>
            <person name="Markowitz V."/>
            <person name="Szeto E."/>
            <person name="Ivanova N."/>
            <person name="Pagani I."/>
            <person name="Pati A."/>
            <person name="Goodwin L."/>
            <person name="Nordberg H.P."/>
            <person name="Cantor M.N."/>
            <person name="Hua S.X."/>
            <person name="Woyke T."/>
            <person name="Kerfeld C.A."/>
        </authorList>
    </citation>
    <scope>NUCLEOTIDE SEQUENCE [LARGE SCALE GENOMIC DNA]</scope>
    <source>
        <strain evidence="4 5">PCC 7417</strain>
    </source>
</reference>
<evidence type="ECO:0000256" key="1">
    <source>
        <dbReference type="ARBA" id="ARBA00009299"/>
    </source>
</evidence>
<dbReference type="PANTHER" id="PTHR10039">
    <property type="entry name" value="AMELOGENIN"/>
    <property type="match status" value="1"/>
</dbReference>
<evidence type="ECO:0000313" key="5">
    <source>
        <dbReference type="Proteomes" id="UP000010475"/>
    </source>
</evidence>
<feature type="domain" description="NACHT" evidence="3">
    <location>
        <begin position="315"/>
        <end position="478"/>
    </location>
</feature>
<evidence type="ECO:0000313" key="4">
    <source>
        <dbReference type="EMBL" id="AFZ27223.1"/>
    </source>
</evidence>
<dbReference type="Gene3D" id="3.40.50.300">
    <property type="entry name" value="P-loop containing nucleotide triphosphate hydrolases"/>
    <property type="match status" value="1"/>
</dbReference>
<accession>K9X442</accession>
<comment type="similarity">
    <text evidence="1">Belongs to the CpcE/RpcE/PecE family.</text>
</comment>
<dbReference type="OrthoDB" id="448481at2"/>
<dbReference type="STRING" id="56107.Cylst_5184"/>
<feature type="region of interest" description="Disordered" evidence="2">
    <location>
        <begin position="1"/>
        <end position="27"/>
    </location>
</feature>
<dbReference type="Pfam" id="PF05729">
    <property type="entry name" value="NACHT"/>
    <property type="match status" value="1"/>
</dbReference>